<feature type="transmembrane region" description="Helical" evidence="2">
    <location>
        <begin position="51"/>
        <end position="70"/>
    </location>
</feature>
<sequence length="433" mass="44351">MTDSSSSTASTEDTGDLESALAAIQRRDPSGPIARPVAEEPVRSARSNRRATLGLALVFLLIAGVIQVLTVTPDLRDEPNTGSRAAVVFGNAQAGACLGWPPDAPDRPSFVQCREDHMFEVAKSVDMSSFGEPCQAAVRSYLGPRYDPNSRFTIGVLWAGDAQGSRNLLCGLQLLGIDGKPTAFKGAVAELDQSKVWIPGTCLGIDTAARRSTDIPVDCAKEHAVEVTGSVGLAERFPGGPPPEPEQDAYIRDLCTRLTEGYLAPVPLQATGLALNYSTLAPASWNAGSRQVSCGLVSPGEQGLNPLVGSVRNPAPGDQAPPPPPPPETTEQAPPPPAATTTTTTAAPVVTSATPAPPPPAESPAPASPAATTPSTPTSPTPPELGPPPGPAPGEPLPEETPPPGVILVPGLPPITLPGFAPPPPPPPPPPAP</sequence>
<reference evidence="4 5" key="1">
    <citation type="submission" date="2022-06" db="EMBL/GenBank/DDBJ databases">
        <title>Mycolicibacterium sp. CAU 1645 isolated from seawater.</title>
        <authorList>
            <person name="Kim W."/>
        </authorList>
    </citation>
    <scope>NUCLEOTIDE SEQUENCE [LARGE SCALE GENOMIC DNA]</scope>
    <source>
        <strain evidence="4 5">CAU 1645</strain>
    </source>
</reference>
<dbReference type="Pfam" id="PF13845">
    <property type="entry name" value="Septum_form"/>
    <property type="match status" value="1"/>
</dbReference>
<evidence type="ECO:0000256" key="2">
    <source>
        <dbReference type="SAM" id="Phobius"/>
    </source>
</evidence>
<proteinExistence type="predicted"/>
<accession>A0ABT1LZL3</accession>
<feature type="domain" description="Septum formation-related" evidence="3">
    <location>
        <begin position="132"/>
        <end position="294"/>
    </location>
</feature>
<organism evidence="4 5">
    <name type="scientific">Mycolicibacterium arenosum</name>
    <dbReference type="NCBI Taxonomy" id="2952157"/>
    <lineage>
        <taxon>Bacteria</taxon>
        <taxon>Bacillati</taxon>
        <taxon>Actinomycetota</taxon>
        <taxon>Actinomycetes</taxon>
        <taxon>Mycobacteriales</taxon>
        <taxon>Mycobacteriaceae</taxon>
        <taxon>Mycolicibacterium</taxon>
    </lineage>
</organism>
<evidence type="ECO:0000313" key="4">
    <source>
        <dbReference type="EMBL" id="MCP9272350.1"/>
    </source>
</evidence>
<gene>
    <name evidence="4" type="ORF">NM203_09145</name>
</gene>
<feature type="compositionally biased region" description="Low complexity" evidence="1">
    <location>
        <begin position="339"/>
        <end position="354"/>
    </location>
</feature>
<feature type="compositionally biased region" description="Pro residues" evidence="1">
    <location>
        <begin position="319"/>
        <end position="338"/>
    </location>
</feature>
<feature type="compositionally biased region" description="Pro residues" evidence="1">
    <location>
        <begin position="355"/>
        <end position="367"/>
    </location>
</feature>
<comment type="caution">
    <text evidence="4">The sequence shown here is derived from an EMBL/GenBank/DDBJ whole genome shotgun (WGS) entry which is preliminary data.</text>
</comment>
<evidence type="ECO:0000259" key="3">
    <source>
        <dbReference type="Pfam" id="PF13845"/>
    </source>
</evidence>
<name>A0ABT1LZL3_9MYCO</name>
<dbReference type="RefSeq" id="WP_255059533.1">
    <property type="nucleotide sequence ID" value="NZ_JANDBD010000003.1"/>
</dbReference>
<feature type="compositionally biased region" description="Low complexity" evidence="1">
    <location>
        <begin position="1"/>
        <end position="12"/>
    </location>
</feature>
<dbReference type="EMBL" id="JANDBD010000003">
    <property type="protein sequence ID" value="MCP9272350.1"/>
    <property type="molecule type" value="Genomic_DNA"/>
</dbReference>
<dbReference type="Proteomes" id="UP001651690">
    <property type="component" value="Unassembled WGS sequence"/>
</dbReference>
<keyword evidence="2" id="KW-1133">Transmembrane helix</keyword>
<evidence type="ECO:0000313" key="5">
    <source>
        <dbReference type="Proteomes" id="UP001651690"/>
    </source>
</evidence>
<feature type="compositionally biased region" description="Pro residues" evidence="1">
    <location>
        <begin position="377"/>
        <end position="433"/>
    </location>
</feature>
<evidence type="ECO:0000256" key="1">
    <source>
        <dbReference type="SAM" id="MobiDB-lite"/>
    </source>
</evidence>
<keyword evidence="5" id="KW-1185">Reference proteome</keyword>
<keyword evidence="2" id="KW-0472">Membrane</keyword>
<dbReference type="InterPro" id="IPR026004">
    <property type="entry name" value="Septum_form"/>
</dbReference>
<feature type="region of interest" description="Disordered" evidence="1">
    <location>
        <begin position="1"/>
        <end position="45"/>
    </location>
</feature>
<keyword evidence="2" id="KW-0812">Transmembrane</keyword>
<protein>
    <submittedName>
        <fullName evidence="4">Septum formation family protein</fullName>
    </submittedName>
</protein>
<feature type="region of interest" description="Disordered" evidence="1">
    <location>
        <begin position="303"/>
        <end position="433"/>
    </location>
</feature>